<proteinExistence type="predicted"/>
<dbReference type="Proteomes" id="UP000626109">
    <property type="component" value="Unassembled WGS sequence"/>
</dbReference>
<accession>A0A813EVZ3</accession>
<evidence type="ECO:0000313" key="1">
    <source>
        <dbReference type="EMBL" id="CAE8604916.1"/>
    </source>
</evidence>
<sequence length="168" mass="18270">MAEFRDRLRGMGVVPPMSNSSDAEGWRLCLVELCRIYLGSDASDAAGSEQLSLAAKESLPGDLQLAALLAKAEVQRQRNFELRRELDFAARREALLQTIASQDPVIGMRSLEDFVRVLERVRDGCEQATAAIAGGLPPERIQVSSETDLADLLSTLQASREGLVANAQ</sequence>
<name>A0A813EVZ3_POLGL</name>
<dbReference type="Proteomes" id="UP000654075">
    <property type="component" value="Unassembled WGS sequence"/>
</dbReference>
<evidence type="ECO:0000313" key="3">
    <source>
        <dbReference type="Proteomes" id="UP000654075"/>
    </source>
</evidence>
<dbReference type="AlphaFoldDB" id="A0A813EVZ3"/>
<keyword evidence="3" id="KW-1185">Reference proteome</keyword>
<gene>
    <name evidence="1" type="ORF">PGLA1383_LOCUS23056</name>
    <name evidence="2" type="ORF">PGLA2088_LOCUS39520</name>
</gene>
<dbReference type="EMBL" id="CAJNNW010033153">
    <property type="protein sequence ID" value="CAE8717407.1"/>
    <property type="molecule type" value="Genomic_DNA"/>
</dbReference>
<protein>
    <submittedName>
        <fullName evidence="1">Uncharacterized protein</fullName>
    </submittedName>
</protein>
<reference evidence="1" key="1">
    <citation type="submission" date="2021-02" db="EMBL/GenBank/DDBJ databases">
        <authorList>
            <person name="Dougan E. K."/>
            <person name="Rhodes N."/>
            <person name="Thang M."/>
            <person name="Chan C."/>
        </authorList>
    </citation>
    <scope>NUCLEOTIDE SEQUENCE</scope>
</reference>
<organism evidence="1 3">
    <name type="scientific">Polarella glacialis</name>
    <name type="common">Dinoflagellate</name>
    <dbReference type="NCBI Taxonomy" id="89957"/>
    <lineage>
        <taxon>Eukaryota</taxon>
        <taxon>Sar</taxon>
        <taxon>Alveolata</taxon>
        <taxon>Dinophyceae</taxon>
        <taxon>Suessiales</taxon>
        <taxon>Suessiaceae</taxon>
        <taxon>Polarella</taxon>
    </lineage>
</organism>
<comment type="caution">
    <text evidence="1">The sequence shown here is derived from an EMBL/GenBank/DDBJ whole genome shotgun (WGS) entry which is preliminary data.</text>
</comment>
<dbReference type="EMBL" id="CAJNNV010017111">
    <property type="protein sequence ID" value="CAE8604916.1"/>
    <property type="molecule type" value="Genomic_DNA"/>
</dbReference>
<evidence type="ECO:0000313" key="2">
    <source>
        <dbReference type="EMBL" id="CAE8717407.1"/>
    </source>
</evidence>